<dbReference type="InterPro" id="IPR013761">
    <property type="entry name" value="SAM/pointed_sf"/>
</dbReference>
<dbReference type="PROSITE" id="PS50105">
    <property type="entry name" value="SAM_DOMAIN"/>
    <property type="match status" value="1"/>
</dbReference>
<proteinExistence type="predicted"/>
<gene>
    <name evidence="4" type="ORF">AXF42_Ash006125</name>
</gene>
<reference evidence="4 5" key="1">
    <citation type="journal article" date="2017" name="Nature">
        <title>The Apostasia genome and the evolution of orchids.</title>
        <authorList>
            <person name="Zhang G.Q."/>
            <person name="Liu K.W."/>
            <person name="Li Z."/>
            <person name="Lohaus R."/>
            <person name="Hsiao Y.Y."/>
            <person name="Niu S.C."/>
            <person name="Wang J.Y."/>
            <person name="Lin Y.C."/>
            <person name="Xu Q."/>
            <person name="Chen L.J."/>
            <person name="Yoshida K."/>
            <person name="Fujiwara S."/>
            <person name="Wang Z.W."/>
            <person name="Zhang Y.Q."/>
            <person name="Mitsuda N."/>
            <person name="Wang M."/>
            <person name="Liu G.H."/>
            <person name="Pecoraro L."/>
            <person name="Huang H.X."/>
            <person name="Xiao X.J."/>
            <person name="Lin M."/>
            <person name="Wu X.Y."/>
            <person name="Wu W.L."/>
            <person name="Chen Y.Y."/>
            <person name="Chang S.B."/>
            <person name="Sakamoto S."/>
            <person name="Ohme-Takagi M."/>
            <person name="Yagi M."/>
            <person name="Zeng S.J."/>
            <person name="Shen C.Y."/>
            <person name="Yeh C.M."/>
            <person name="Luo Y.B."/>
            <person name="Tsai W.C."/>
            <person name="Van de Peer Y."/>
            <person name="Liu Z.J."/>
        </authorList>
    </citation>
    <scope>NUCLEOTIDE SEQUENCE [LARGE SCALE GENOMIC DNA]</scope>
    <source>
        <strain evidence="5">cv. Shenzhen</strain>
        <tissue evidence="4">Stem</tissue>
    </source>
</reference>
<feature type="region of interest" description="Disordered" evidence="2">
    <location>
        <begin position="41"/>
        <end position="69"/>
    </location>
</feature>
<evidence type="ECO:0000313" key="4">
    <source>
        <dbReference type="EMBL" id="PKA61228.1"/>
    </source>
</evidence>
<dbReference type="PANTHER" id="PTHR10627">
    <property type="entry name" value="SCP160"/>
    <property type="match status" value="1"/>
</dbReference>
<dbReference type="Gene3D" id="1.10.150.50">
    <property type="entry name" value="Transcription Factor, Ets-1"/>
    <property type="match status" value="1"/>
</dbReference>
<dbReference type="OrthoDB" id="271862at2759"/>
<evidence type="ECO:0000313" key="5">
    <source>
        <dbReference type="Proteomes" id="UP000236161"/>
    </source>
</evidence>
<dbReference type="SUPFAM" id="SSF47769">
    <property type="entry name" value="SAM/Pointed domain"/>
    <property type="match status" value="1"/>
</dbReference>
<organism evidence="4 5">
    <name type="scientific">Apostasia shenzhenica</name>
    <dbReference type="NCBI Taxonomy" id="1088818"/>
    <lineage>
        <taxon>Eukaryota</taxon>
        <taxon>Viridiplantae</taxon>
        <taxon>Streptophyta</taxon>
        <taxon>Embryophyta</taxon>
        <taxon>Tracheophyta</taxon>
        <taxon>Spermatophyta</taxon>
        <taxon>Magnoliopsida</taxon>
        <taxon>Liliopsida</taxon>
        <taxon>Asparagales</taxon>
        <taxon>Orchidaceae</taxon>
        <taxon>Apostasioideae</taxon>
        <taxon>Apostasia</taxon>
    </lineage>
</organism>
<sequence>MDASTSISSSIAALNNEINKEFDENEDWVLVKKQKIIILIPPPSPRSQETQTYRRSKQAKQQRAGESSISKKIKENRLSKIRNNKSSLVPDHSNHVIEMSMLCKSQFNVQNIGVVNVVNRRIKAKNLERKLQSLGGLRKWLASLGLEWFAVVLEMKNLNQYQLVNLTMSKLKDMGIKAVGPRRKLIHAIDILCRPYYCSGI</sequence>
<dbReference type="STRING" id="1088818.A0A2I0B0A5"/>
<dbReference type="CDD" id="cd09487">
    <property type="entry name" value="SAM_superfamily"/>
    <property type="match status" value="1"/>
</dbReference>
<dbReference type="InterPro" id="IPR001660">
    <property type="entry name" value="SAM"/>
</dbReference>
<protein>
    <recommendedName>
        <fullName evidence="3">SAM domain-containing protein</fullName>
    </recommendedName>
</protein>
<keyword evidence="5" id="KW-1185">Reference proteome</keyword>
<feature type="domain" description="SAM" evidence="3">
    <location>
        <begin position="132"/>
        <end position="195"/>
    </location>
</feature>
<dbReference type="PANTHER" id="PTHR10627:SF68">
    <property type="entry name" value="F26K24.15 PROTEIN-RELATED"/>
    <property type="match status" value="1"/>
</dbReference>
<evidence type="ECO:0000256" key="1">
    <source>
        <dbReference type="ARBA" id="ARBA00022737"/>
    </source>
</evidence>
<keyword evidence="1" id="KW-0677">Repeat</keyword>
<name>A0A2I0B0A5_9ASPA</name>
<dbReference type="EMBL" id="KZ451932">
    <property type="protein sequence ID" value="PKA61228.1"/>
    <property type="molecule type" value="Genomic_DNA"/>
</dbReference>
<evidence type="ECO:0000259" key="3">
    <source>
        <dbReference type="PROSITE" id="PS50105"/>
    </source>
</evidence>
<dbReference type="AlphaFoldDB" id="A0A2I0B0A5"/>
<dbReference type="Pfam" id="PF07647">
    <property type="entry name" value="SAM_2"/>
    <property type="match status" value="1"/>
</dbReference>
<accession>A0A2I0B0A5</accession>
<dbReference type="Proteomes" id="UP000236161">
    <property type="component" value="Unassembled WGS sequence"/>
</dbReference>
<evidence type="ECO:0000256" key="2">
    <source>
        <dbReference type="SAM" id="MobiDB-lite"/>
    </source>
</evidence>